<evidence type="ECO:0000313" key="5">
    <source>
        <dbReference type="Proteomes" id="UP001163046"/>
    </source>
</evidence>
<gene>
    <name evidence="4" type="ORF">OS493_002877</name>
</gene>
<dbReference type="InterPro" id="IPR055109">
    <property type="entry name" value="SMCHD1_S5"/>
</dbReference>
<dbReference type="Proteomes" id="UP001163046">
    <property type="component" value="Unassembled WGS sequence"/>
</dbReference>
<comment type="caution">
    <text evidence="4">The sequence shown here is derived from an EMBL/GenBank/DDBJ whole genome shotgun (WGS) entry which is preliminary data.</text>
</comment>
<dbReference type="Gene3D" id="3.30.565.10">
    <property type="entry name" value="Histidine kinase-like ATPase, C-terminal domain"/>
    <property type="match status" value="1"/>
</dbReference>
<protein>
    <recommendedName>
        <fullName evidence="3">SMCHD1 ribosomal S5 domain-containing protein</fullName>
    </recommendedName>
</protein>
<name>A0A9W9YG07_9CNID</name>
<dbReference type="InterPro" id="IPR038892">
    <property type="entry name" value="SMCHD1"/>
</dbReference>
<dbReference type="PANTHER" id="PTHR22640">
    <property type="entry name" value="STRUCTURAL MAINTENANCE OF CHROMOSOMES FLEXIBLE HINGE DOMAIN-CONTAINING PROTEIN 1"/>
    <property type="match status" value="1"/>
</dbReference>
<feature type="coiled-coil region" evidence="1">
    <location>
        <begin position="1620"/>
        <end position="1654"/>
    </location>
</feature>
<feature type="domain" description="SMCHD1 ribosomal S5" evidence="3">
    <location>
        <begin position="410"/>
        <end position="567"/>
    </location>
</feature>
<dbReference type="SUPFAM" id="SSF55874">
    <property type="entry name" value="ATPase domain of HSP90 chaperone/DNA topoisomerase II/histidine kinase"/>
    <property type="match status" value="1"/>
</dbReference>
<feature type="region of interest" description="Disordered" evidence="2">
    <location>
        <begin position="1916"/>
        <end position="1969"/>
    </location>
</feature>
<dbReference type="GO" id="GO:0006302">
    <property type="term" value="P:double-strand break repair"/>
    <property type="evidence" value="ECO:0007669"/>
    <property type="project" value="InterPro"/>
</dbReference>
<organism evidence="4 5">
    <name type="scientific">Desmophyllum pertusum</name>
    <dbReference type="NCBI Taxonomy" id="174260"/>
    <lineage>
        <taxon>Eukaryota</taxon>
        <taxon>Metazoa</taxon>
        <taxon>Cnidaria</taxon>
        <taxon>Anthozoa</taxon>
        <taxon>Hexacorallia</taxon>
        <taxon>Scleractinia</taxon>
        <taxon>Caryophylliina</taxon>
        <taxon>Caryophylliidae</taxon>
        <taxon>Desmophyllum</taxon>
    </lineage>
</organism>
<reference evidence="4" key="1">
    <citation type="submission" date="2023-01" db="EMBL/GenBank/DDBJ databases">
        <title>Genome assembly of the deep-sea coral Lophelia pertusa.</title>
        <authorList>
            <person name="Herrera S."/>
            <person name="Cordes E."/>
        </authorList>
    </citation>
    <scope>NUCLEOTIDE SEQUENCE</scope>
    <source>
        <strain evidence="4">USNM1676648</strain>
        <tissue evidence="4">Polyp</tissue>
    </source>
</reference>
<dbReference type="PANTHER" id="PTHR22640:SF2">
    <property type="entry name" value="STRUCTURAL MAINTENANCE OF CHROMOSOMES FLEXIBLE HINGE DOMAIN-CONTAINING PROTEIN 1"/>
    <property type="match status" value="1"/>
</dbReference>
<proteinExistence type="predicted"/>
<accession>A0A9W9YG07</accession>
<feature type="region of interest" description="Disordered" evidence="2">
    <location>
        <begin position="1"/>
        <end position="20"/>
    </location>
</feature>
<dbReference type="EMBL" id="MU827778">
    <property type="protein sequence ID" value="KAJ7340150.1"/>
    <property type="molecule type" value="Genomic_DNA"/>
</dbReference>
<evidence type="ECO:0000256" key="1">
    <source>
        <dbReference type="SAM" id="Coils"/>
    </source>
</evidence>
<feature type="compositionally biased region" description="Basic and acidic residues" evidence="2">
    <location>
        <begin position="1941"/>
        <end position="1969"/>
    </location>
</feature>
<evidence type="ECO:0000313" key="4">
    <source>
        <dbReference type="EMBL" id="KAJ7340150.1"/>
    </source>
</evidence>
<sequence length="1969" mass="220907">MCSDSASGLRMRMTPYGQPTTIQKSGQSTCRWAGGSMAQVNVLLSCGNDDKTLKIERDCTFEEFRYQVKCLFPHLPEHFTISDGDFNELDVGNFHQVKNSRLETWCLVRGSKEEAYKLDKPHSELMRYDVHPNALTQSGNYHFSASYQAFCEFIDNSIQATSTNNCKDVERTIDIHVFLRDKLVAIFDNGEGMTYEGLKAFATYFLSQADRGLEKEEVDLIPAYLDGAISKFGVGATQAGFYLGDRIKVITKREECPYVTEITISKEKLQERAKEGKPVFEDYRWIRNPSDTSTLEPGEEERCLKDIIEREAAFTQFTMIVITGIRDIHIDSIREDGGRSLARNLAHVYHFYLFGDRGRSGNMKLPALGNSKVPMDIGMSSFLKVDLRLVIDDGRNSNQKTFFDLREIDDDLESLYQTRAKEWFPFSLTMKVPGLDPHQTVQGVLMYFPHEAGHETLPRPEDIEDEGQEPIFECFWQGRLAPLSYVHKMEFCTTPAQRSKRQKDVVPDSCYRRLKGILFFNRHTPVSNNKLKILLDERKDLSSALEDASTERRLPQEFRTWLEKCHRELDKEVSFDTPLPPSQQPKNGDVLHSVLRVTTSSGVQVYKVGDVVKLDTKPIIYGKVLHFVKVSKKNDVDKVVVQRQPEEVYQNQIEEKPISRILEIPDQNTLKRVFSQEKQMLPKTVKVYKGNLSNEITSRTTLQWSAGETQKDFTGFWVKIFNGERPPKQLVSLHNKKLCIRQVIEGPENMAPIQNDQPHDGEKFGFKPFWLSVAGKYSLKYAAMLGDREMTSTQFDIVVKANIASYFTLTEPSQTETPQLALGEPGLKFKLSFKDSKNNAATLFSSGEFVTLAVTCPNLEVQGLKDKYKTNSDGVLEVSGISLTPNGSGKVQYGRDQTVTVDVTGIDFVKFPVRIKAGQPQSVKLPQFETTEVANYEEFPEFVIQVLDQWSQPCSVSDRRTKLHAECEAFIGGPHLANIEQGQGRFSAVKVKLPPGKAPCTVKVKISLVVVESQNRRKLTVSEVLKELKQFSMKVLPSSLPHKVLICEGNHNGLMTTNGVDKNSKEGRDCLELMAPAGSIVKGLFLKVFDESGKLLDEEDFKSAEPKVTTSWSGEVSVRSLPYLPDCPVANLAASTFVGNVECVCSDVKCQSQIRIKPIAGEPQKWLFTCDTATVDIEIDSKKQLSQKLKIRVLDRLGNPAECPSGVEPMVSVEHSPSKSGSAAVFIGNLICKGTEFVFNNEATISGHPGIITMCVCDKDGKFSRDTQRISLKPGTPHHIELKSQAFDDSSQKHEHTAKLFSNCYLTAPIHAFICDRSGNKTPALRTTLNLSWTPASCGLLLTKRTQKGEAVFEADTMKCGSRTGDQQIKLRVSSPEHKNLTSATVTATLEKSNRVKDVVVKVAADQALLATGCYPLLKVECRTEDGVRVDAVGHLSLEITRPNGTTLSTSVYRKPTQNREGLVTFQSIANRYLEESVQFVVQPGPAHSLVLRFPSGSPGSITASCTADVKGRTILPRPGKSGVDHVDIAAEDSYGNDANVSLTVSVTIQPSGTVPESVILPDLENSPVQITLNHGTARLPRLTLCSRVGNYIGEYMLVFSAPDVQSHSIKFAFSTDEHIQRIQSELQPLKKQITDYEQNVSEAKRKLNRSHSEVALALTPLRSTFRGEPRKRDVVNILQTSRNELNQYETSQATTRPAITQQGHPPPRIRQFIKGIVAELAYVSDPLLARILSWYLQSKMQVALTSTTEQQRKVYDAGYSAYCEATLLSFMKRDFDGSDGKILPLELPAPPPNYRSPIEFAVNLLEFTSDHGYLRCSLFWNLLSKTIVVKDLKSGQAYREHLTRMRQSCPTILTRDGNMIAADGLMDPKRRCPQRMQDLRFAFGALPAHETACYRELKEKCDALDRLNVTVDKHEKEMDDVRAREEKLSEVRKSLSPRITELERELRKLRPPGMERDNSEPADKRRKR</sequence>
<dbReference type="Pfam" id="PF13589">
    <property type="entry name" value="HATPase_c_3"/>
    <property type="match status" value="1"/>
</dbReference>
<evidence type="ECO:0000259" key="3">
    <source>
        <dbReference type="Pfam" id="PF22899"/>
    </source>
</evidence>
<dbReference type="Pfam" id="PF22899">
    <property type="entry name" value="SMCHD1_S5"/>
    <property type="match status" value="1"/>
</dbReference>
<evidence type="ECO:0000256" key="2">
    <source>
        <dbReference type="SAM" id="MobiDB-lite"/>
    </source>
</evidence>
<feature type="compositionally biased region" description="Basic and acidic residues" evidence="2">
    <location>
        <begin position="1916"/>
        <end position="1934"/>
    </location>
</feature>
<dbReference type="InterPro" id="IPR036890">
    <property type="entry name" value="HATPase_C_sf"/>
</dbReference>
<keyword evidence="1" id="KW-0175">Coiled coil</keyword>
<keyword evidence="5" id="KW-1185">Reference proteome</keyword>
<dbReference type="OrthoDB" id="10036779at2759"/>